<dbReference type="InterPro" id="IPR054464">
    <property type="entry name" value="ULD_fung"/>
</dbReference>
<feature type="coiled-coil region" evidence="1">
    <location>
        <begin position="350"/>
        <end position="413"/>
    </location>
</feature>
<dbReference type="InterPro" id="IPR002225">
    <property type="entry name" value="3Beta_OHSteriod_DH/Estase"/>
</dbReference>
<evidence type="ECO:0000313" key="6">
    <source>
        <dbReference type="EMBL" id="KAF5229149.1"/>
    </source>
</evidence>
<sequence length="1611" mass="181197">MPSANSSHVEQAIVPGEHVKLILCFDGTGNTFSGTNADTNVVKILRKLDRNNNKQYHYYQTGIGTYDVDETSIQKSTLGEIKSKISKTIDQGFGTTFDAHIMAGYRFLMRYYEPQAKIYIFGFSRGAYTAKYLSRMINKVGLLCKGNEEMVPFAYRLYARALQCESDDRIASQKGKLWSMGGGPEELPTSDESTPLLNGNKQPNGASNGHTNGVTNGSTNGVKGSSECTCDEEDEHAHAGEEDDSDSDDEEDKTTFLAGDVNIKRRLKTKIARREVKAFSQTFCRNEGTDPKNHENIKVYFLGMWDCVNSVAVVENSAPAPVEITGTAKHVRHAVAVDERRVKFKPALLAQDIRTVVKEAKEAAAQKEAEKRLGKCCKCKKVKKDKRTAEQIKEDDEKKKKEEEEKAEDIREVWFPGNHGDIGGGWPAMPELVEPDKMPWYKRLACVFKSMKPDDVTADLKNHDLQMSDMALDWMIREVTLVGEKDKTCAVNWCHTAKQFRKNMDDMTILEKENKTKLQKYVIEGFKHDTLKFGYGSSFFKVILWNFMEMLPGIPRWELNDKPVKEADKGWESWRWTPNFGSFRDIPRKAVLHNSLIERLNAADAKYHPKNNHGDGAPCLLGPGKKGVARVKKAESQNQQKLENYEDPADKIWAARHQVWQLDPEVPVTNVMGGSGFLGGHVVRQLLHDAKPTVAIVSRNPKIPVGVPEEARICLYPTNLASQDKIEEIFERFKPHAVIHTASPSYMDTKKTLMSTNVDGTKALLEAARTCSDTKAFVFTSSDEAIMPTQEPTSEENANRYDENNAPNAYALSKALAERLVIAANSEELYTSVIRIPGIYGKYDDNFIPQLVSSMRKKEHKMQVGNNTKLFEFLYVNKAAEAHILAMKALLNPSTRDQVGGEDFFISDGKPQGLFDFCRRIYAAAGSPVRPEEVTSIPLSVMQTMASTMEWVYWVFTLGTLQPSLRRINVTRPAANTPTIALPTTVIETMRLIPKKVSKTIIIISPPVTMSFGYAVGDVIAVLGLFERIAIELRNYKDAPVHFQQLRAELDLVHSTLKHALSLEPDSKEELQTLEQIRAIVIHCSQPLQVMINKMRSKESSLGHFRSTRSLGGIGERLHWSMIAQGDIDLVRKTIMSQMAAINILMSVQQLTRVKHLSLQSKRIGDDQSSIIEKHANAIAGHSSNILNIVSKTQVAINILTVNSAIQADIQSKRANSINQHLTGIEKNMLHLTQKTDKASAIVRRHAGFVDEVFKRNARRNWKKHLKQILKAIEAIPLHLTLDIVRLDDAHGESWALPLQACQTWDSFCDLLRCVVYPNGRPGANHIMQSLFAVTHAKTGRQVQGDTWFHFVKPGLHIEQAMVIKGSRSLETCPDPICLGRLAEEILESGRRKTCLKVSRNTKTKIGPILPSIDVKDEPESFRRIKVVYPTEPVRNLDDALNRLDENPSQPEARAFVGLVQLQAAWPALTRRHAQEYAQESIDSLRIAIASDSSNAEYWHNKIMYEAWYNLGILCDIGAQYDEGTDAFQKCAELKSGLPEVHSRLEAYRAYIQDSNEKAFRNHLIHDMVETPLQTHYERANESESEDINFNPILDDEEQESEDSEEETNSL</sequence>
<dbReference type="InterPro" id="IPR011990">
    <property type="entry name" value="TPR-like_helical_dom_sf"/>
</dbReference>
<dbReference type="Pfam" id="PF01073">
    <property type="entry name" value="3Beta_HSD"/>
    <property type="match status" value="1"/>
</dbReference>
<dbReference type="PANTHER" id="PTHR33840:SF2">
    <property type="entry name" value="TLE1 PHOSPHOLIPASE DOMAIN-CONTAINING PROTEIN"/>
    <property type="match status" value="1"/>
</dbReference>
<proteinExistence type="predicted"/>
<dbReference type="InterPro" id="IPR036291">
    <property type="entry name" value="NAD(P)-bd_dom_sf"/>
</dbReference>
<evidence type="ECO:0000256" key="1">
    <source>
        <dbReference type="SAM" id="Coils"/>
    </source>
</evidence>
<dbReference type="Gene3D" id="1.25.40.10">
    <property type="entry name" value="Tetratricopeptide repeat domain"/>
    <property type="match status" value="1"/>
</dbReference>
<feature type="compositionally biased region" description="Acidic residues" evidence="2">
    <location>
        <begin position="241"/>
        <end position="252"/>
    </location>
</feature>
<feature type="domain" description="3-beta hydroxysteroid dehydrogenase/isomerase" evidence="3">
    <location>
        <begin position="671"/>
        <end position="927"/>
    </location>
</feature>
<dbReference type="Proteomes" id="UP000537989">
    <property type="component" value="Unassembled WGS sequence"/>
</dbReference>
<dbReference type="EMBL" id="JAAMOD010000418">
    <property type="protein sequence ID" value="KAF5229149.1"/>
    <property type="molecule type" value="Genomic_DNA"/>
</dbReference>
<keyword evidence="1" id="KW-0175">Coiled coil</keyword>
<dbReference type="InterPro" id="IPR018712">
    <property type="entry name" value="Tle1-like_cat"/>
</dbReference>
<evidence type="ECO:0008006" key="8">
    <source>
        <dbReference type="Google" id="ProtNLM"/>
    </source>
</evidence>
<evidence type="ECO:0000259" key="3">
    <source>
        <dbReference type="Pfam" id="PF01073"/>
    </source>
</evidence>
<reference evidence="6 7" key="1">
    <citation type="submission" date="2020-02" db="EMBL/GenBank/DDBJ databases">
        <title>Identification and distribution of gene clusters putatively required for synthesis of sphingolipid metabolism inhibitors in phylogenetically diverse species of the filamentous fungus Fusarium.</title>
        <authorList>
            <person name="Kim H.-S."/>
            <person name="Busman M."/>
            <person name="Brown D.W."/>
            <person name="Divon H."/>
            <person name="Uhlig S."/>
            <person name="Proctor R.H."/>
        </authorList>
    </citation>
    <scope>NUCLEOTIDE SEQUENCE [LARGE SCALE GENOMIC DNA]</scope>
    <source>
        <strain evidence="6 7">NRRL 2903</strain>
    </source>
</reference>
<accession>A0AAN5Z2U9</accession>
<feature type="region of interest" description="Disordered" evidence="2">
    <location>
        <begin position="1578"/>
        <end position="1611"/>
    </location>
</feature>
<keyword evidence="7" id="KW-1185">Reference proteome</keyword>
<evidence type="ECO:0000259" key="4">
    <source>
        <dbReference type="Pfam" id="PF09994"/>
    </source>
</evidence>
<dbReference type="PANTHER" id="PTHR33840">
    <property type="match status" value="1"/>
</dbReference>
<feature type="domain" description="T6SS Phospholipase effector Tle1-like catalytic" evidence="4">
    <location>
        <begin position="20"/>
        <end position="478"/>
    </location>
</feature>
<dbReference type="GO" id="GO:0016616">
    <property type="term" value="F:oxidoreductase activity, acting on the CH-OH group of donors, NAD or NADP as acceptor"/>
    <property type="evidence" value="ECO:0007669"/>
    <property type="project" value="InterPro"/>
</dbReference>
<feature type="domain" description="Ubiquitin-like" evidence="5">
    <location>
        <begin position="1282"/>
        <end position="1364"/>
    </location>
</feature>
<feature type="region of interest" description="Disordered" evidence="2">
    <location>
        <begin position="175"/>
        <end position="255"/>
    </location>
</feature>
<protein>
    <recommendedName>
        <fullName evidence="8">DUF2235 domain-containing protein</fullName>
    </recommendedName>
</protein>
<feature type="compositionally biased region" description="Acidic residues" evidence="2">
    <location>
        <begin position="1594"/>
        <end position="1611"/>
    </location>
</feature>
<dbReference type="SUPFAM" id="SSF51735">
    <property type="entry name" value="NAD(P)-binding Rossmann-fold domains"/>
    <property type="match status" value="1"/>
</dbReference>
<dbReference type="Pfam" id="PF09994">
    <property type="entry name" value="T6SS_Tle1-like_cat"/>
    <property type="match status" value="1"/>
</dbReference>
<organism evidence="6 7">
    <name type="scientific">Fusarium austroamericanum</name>
    <dbReference type="NCBI Taxonomy" id="282268"/>
    <lineage>
        <taxon>Eukaryota</taxon>
        <taxon>Fungi</taxon>
        <taxon>Dikarya</taxon>
        <taxon>Ascomycota</taxon>
        <taxon>Pezizomycotina</taxon>
        <taxon>Sordariomycetes</taxon>
        <taxon>Hypocreomycetidae</taxon>
        <taxon>Hypocreales</taxon>
        <taxon>Nectriaceae</taxon>
        <taxon>Fusarium</taxon>
    </lineage>
</organism>
<evidence type="ECO:0000313" key="7">
    <source>
        <dbReference type="Proteomes" id="UP000537989"/>
    </source>
</evidence>
<evidence type="ECO:0000259" key="5">
    <source>
        <dbReference type="Pfam" id="PF22893"/>
    </source>
</evidence>
<name>A0AAN5Z2U9_FUSAU</name>
<comment type="caution">
    <text evidence="6">The sequence shown here is derived from an EMBL/GenBank/DDBJ whole genome shotgun (WGS) entry which is preliminary data.</text>
</comment>
<gene>
    <name evidence="6" type="ORF">FAUST_10621</name>
</gene>
<dbReference type="SUPFAM" id="SSF48452">
    <property type="entry name" value="TPR-like"/>
    <property type="match status" value="1"/>
</dbReference>
<evidence type="ECO:0000256" key="2">
    <source>
        <dbReference type="SAM" id="MobiDB-lite"/>
    </source>
</evidence>
<dbReference type="Pfam" id="PF22893">
    <property type="entry name" value="ULD_2"/>
    <property type="match status" value="1"/>
</dbReference>
<dbReference type="GO" id="GO:0006694">
    <property type="term" value="P:steroid biosynthetic process"/>
    <property type="evidence" value="ECO:0007669"/>
    <property type="project" value="InterPro"/>
</dbReference>
<dbReference type="Gene3D" id="3.40.50.720">
    <property type="entry name" value="NAD(P)-binding Rossmann-like Domain"/>
    <property type="match status" value="1"/>
</dbReference>
<feature type="compositionally biased region" description="Polar residues" evidence="2">
    <location>
        <begin position="190"/>
        <end position="228"/>
    </location>
</feature>